<dbReference type="AlphaFoldDB" id="A0A4R3PRP8"/>
<dbReference type="GO" id="GO:0005886">
    <property type="term" value="C:plasma membrane"/>
    <property type="evidence" value="ECO:0007669"/>
    <property type="project" value="UniProtKB-SubCell"/>
</dbReference>
<accession>A0A4R3PRP8</accession>
<keyword evidence="2 5" id="KW-0812">Transmembrane</keyword>
<dbReference type="Proteomes" id="UP000294576">
    <property type="component" value="Unassembled WGS sequence"/>
</dbReference>
<dbReference type="Pfam" id="PF01925">
    <property type="entry name" value="TauE"/>
    <property type="match status" value="1"/>
</dbReference>
<dbReference type="InterPro" id="IPR051598">
    <property type="entry name" value="TSUP/Inactive_protease-like"/>
</dbReference>
<dbReference type="PANTHER" id="PTHR43701">
    <property type="entry name" value="MEMBRANE TRANSPORTER PROTEIN MJ0441-RELATED"/>
    <property type="match status" value="1"/>
</dbReference>
<feature type="transmembrane region" description="Helical" evidence="5">
    <location>
        <begin position="203"/>
        <end position="225"/>
    </location>
</feature>
<evidence type="ECO:0000256" key="1">
    <source>
        <dbReference type="ARBA" id="ARBA00004141"/>
    </source>
</evidence>
<evidence type="ECO:0000256" key="5">
    <source>
        <dbReference type="RuleBase" id="RU363041"/>
    </source>
</evidence>
<sequence>MSTSILAAVGSGGIVGFMLGLLGGGGSILATPLILYVVGVTQPHIAIGTGALAVSLNAFTNFASHAIRGHVWWRCAAVFSALGVLGALGGSSLGKAMEGDRLIFLFGVLMIVVGVLMLKPKKAMAVECRPVDLRMCLATAAVALVAGAASGFFGIGGGFLIVPGLMLATGMPMINAIGTSLLSVGAFGLATALNYASSGLVDWWLAAEFIGGGIVGGVLGMLLATRLSAYKNILNRMFAALVLVVACYILSTNRAYWAGAQMIGMVDSAGKGVVVDCSTTTLKPCK</sequence>
<feature type="transmembrane region" description="Helical" evidence="5">
    <location>
        <begin position="237"/>
        <end position="257"/>
    </location>
</feature>
<dbReference type="EMBL" id="SMBH01000036">
    <property type="protein sequence ID" value="TCU05348.1"/>
    <property type="molecule type" value="Genomic_DNA"/>
</dbReference>
<dbReference type="InterPro" id="IPR002781">
    <property type="entry name" value="TM_pro_TauE-like"/>
</dbReference>
<comment type="similarity">
    <text evidence="5">Belongs to the 4-toluene sulfonate uptake permease (TSUP) (TC 2.A.102) family.</text>
</comment>
<evidence type="ECO:0000256" key="4">
    <source>
        <dbReference type="ARBA" id="ARBA00023136"/>
    </source>
</evidence>
<comment type="caution">
    <text evidence="6">The sequence shown here is derived from an EMBL/GenBank/DDBJ whole genome shotgun (WGS) entry which is preliminary data.</text>
</comment>
<feature type="transmembrane region" description="Helical" evidence="5">
    <location>
        <begin position="45"/>
        <end position="65"/>
    </location>
</feature>
<comment type="subcellular location">
    <subcellularLocation>
        <location evidence="5">Cell membrane</location>
        <topology evidence="5">Multi-pass membrane protein</topology>
    </subcellularLocation>
    <subcellularLocation>
        <location evidence="1">Membrane</location>
        <topology evidence="1">Multi-pass membrane protein</topology>
    </subcellularLocation>
</comment>
<dbReference type="PANTHER" id="PTHR43701:SF2">
    <property type="entry name" value="MEMBRANE TRANSPORTER PROTEIN YJNA-RELATED"/>
    <property type="match status" value="1"/>
</dbReference>
<keyword evidence="5" id="KW-1003">Cell membrane</keyword>
<reference evidence="6 7" key="1">
    <citation type="submission" date="2019-03" db="EMBL/GenBank/DDBJ databases">
        <title>Genomic Encyclopedia of Type Strains, Phase IV (KMG-V): Genome sequencing to study the core and pangenomes of soil and plant-associated prokaryotes.</title>
        <authorList>
            <person name="Whitman W."/>
        </authorList>
    </citation>
    <scope>NUCLEOTIDE SEQUENCE [LARGE SCALE GENOMIC DNA]</scope>
    <source>
        <strain evidence="6 7">Hc14</strain>
    </source>
</reference>
<proteinExistence type="inferred from homology"/>
<feature type="transmembrane region" description="Helical" evidence="5">
    <location>
        <begin position="174"/>
        <end position="197"/>
    </location>
</feature>
<feature type="transmembrane region" description="Helical" evidence="5">
    <location>
        <begin position="12"/>
        <end position="38"/>
    </location>
</feature>
<gene>
    <name evidence="6" type="ORF">EV132_1369</name>
</gene>
<organism evidence="6 7">
    <name type="scientific">Rhizobium sullae</name>
    <name type="common">Rhizobium hedysari</name>
    <dbReference type="NCBI Taxonomy" id="50338"/>
    <lineage>
        <taxon>Bacteria</taxon>
        <taxon>Pseudomonadati</taxon>
        <taxon>Pseudomonadota</taxon>
        <taxon>Alphaproteobacteria</taxon>
        <taxon>Hyphomicrobiales</taxon>
        <taxon>Rhizobiaceae</taxon>
        <taxon>Rhizobium/Agrobacterium group</taxon>
        <taxon>Rhizobium</taxon>
    </lineage>
</organism>
<feature type="transmembrane region" description="Helical" evidence="5">
    <location>
        <begin position="138"/>
        <end position="162"/>
    </location>
</feature>
<evidence type="ECO:0000256" key="3">
    <source>
        <dbReference type="ARBA" id="ARBA00022989"/>
    </source>
</evidence>
<protein>
    <recommendedName>
        <fullName evidence="5">Probable membrane transporter protein</fullName>
    </recommendedName>
</protein>
<feature type="transmembrane region" description="Helical" evidence="5">
    <location>
        <begin position="102"/>
        <end position="118"/>
    </location>
</feature>
<evidence type="ECO:0000256" key="2">
    <source>
        <dbReference type="ARBA" id="ARBA00022692"/>
    </source>
</evidence>
<evidence type="ECO:0000313" key="7">
    <source>
        <dbReference type="Proteomes" id="UP000294576"/>
    </source>
</evidence>
<evidence type="ECO:0000313" key="6">
    <source>
        <dbReference type="EMBL" id="TCU05348.1"/>
    </source>
</evidence>
<keyword evidence="3 5" id="KW-1133">Transmembrane helix</keyword>
<feature type="transmembrane region" description="Helical" evidence="5">
    <location>
        <begin position="71"/>
        <end position="90"/>
    </location>
</feature>
<keyword evidence="4 5" id="KW-0472">Membrane</keyword>
<name>A0A4R3PRP8_RHISU</name>